<gene>
    <name evidence="2" type="ORF">NAS2_1531</name>
</gene>
<dbReference type="KEGG" id="ccai:NAS2_1531"/>
<keyword evidence="3" id="KW-1185">Reference proteome</keyword>
<dbReference type="Proteomes" id="UP000509448">
    <property type="component" value="Chromosome"/>
</dbReference>
<name>A0A4P2VFH9_9ARCH</name>
<dbReference type="RefSeq" id="WP_174449089.1">
    <property type="nucleotide sequence ID" value="NZ_AP018732.1"/>
</dbReference>
<accession>A0A4P2VFH9</accession>
<keyword evidence="1" id="KW-1133">Transmembrane helix</keyword>
<dbReference type="AlphaFoldDB" id="A0A4P2VFH9"/>
<sequence>MNVYSTEAYISAIVGFASLAAAASGGSALARGLEIGAGVVALALAPFVWLESRRATAAMVAISVALALDSAMTIGRGIPAAVLLALSSAGAAFGAYLLAFKRRREAGTHPLDLPVYG</sequence>
<proteinExistence type="predicted"/>
<feature type="transmembrane region" description="Helical" evidence="1">
    <location>
        <begin position="32"/>
        <end position="50"/>
    </location>
</feature>
<dbReference type="GeneID" id="55585341"/>
<feature type="transmembrane region" description="Helical" evidence="1">
    <location>
        <begin position="80"/>
        <end position="99"/>
    </location>
</feature>
<evidence type="ECO:0000313" key="3">
    <source>
        <dbReference type="Proteomes" id="UP000509448"/>
    </source>
</evidence>
<organism evidence="2 3">
    <name type="scientific">Conexivisphaera calida</name>
    <dbReference type="NCBI Taxonomy" id="1874277"/>
    <lineage>
        <taxon>Archaea</taxon>
        <taxon>Nitrososphaerota</taxon>
        <taxon>Conexivisphaeria</taxon>
        <taxon>Conexivisphaerales</taxon>
        <taxon>Conexivisphaeraceae</taxon>
        <taxon>Conexivisphaera</taxon>
    </lineage>
</organism>
<dbReference type="EMBL" id="AP018732">
    <property type="protein sequence ID" value="BBE42911.1"/>
    <property type="molecule type" value="Genomic_DNA"/>
</dbReference>
<evidence type="ECO:0000256" key="1">
    <source>
        <dbReference type="SAM" id="Phobius"/>
    </source>
</evidence>
<keyword evidence="1" id="KW-0812">Transmembrane</keyword>
<evidence type="ECO:0000313" key="2">
    <source>
        <dbReference type="EMBL" id="BBE42911.1"/>
    </source>
</evidence>
<feature type="transmembrane region" description="Helical" evidence="1">
    <location>
        <begin position="57"/>
        <end position="74"/>
    </location>
</feature>
<keyword evidence="1" id="KW-0472">Membrane</keyword>
<protein>
    <submittedName>
        <fullName evidence="2">Uncharacterized protein</fullName>
    </submittedName>
</protein>
<reference evidence="2 3" key="1">
    <citation type="journal article" date="2019" name="ISME J.">
        <title>Isolation and characterization of a thermophilic sulfur- and iron-reducing thaumarchaeote from a terrestrial acidic hot spring.</title>
        <authorList>
            <person name="Kato S."/>
            <person name="Itoh T."/>
            <person name="Yuki M."/>
            <person name="Nagamori M."/>
            <person name="Ohnishi M."/>
            <person name="Uematsu K."/>
            <person name="Suzuki K."/>
            <person name="Takashina T."/>
            <person name="Ohkuma M."/>
        </authorList>
    </citation>
    <scope>NUCLEOTIDE SEQUENCE [LARGE SCALE GENOMIC DNA]</scope>
    <source>
        <strain evidence="2 3">NAS-02</strain>
    </source>
</reference>